<dbReference type="SUPFAM" id="SSF46785">
    <property type="entry name" value="Winged helix' DNA-binding domain"/>
    <property type="match status" value="1"/>
</dbReference>
<evidence type="ECO:0000313" key="4">
    <source>
        <dbReference type="Proteomes" id="UP001596302"/>
    </source>
</evidence>
<evidence type="ECO:0000313" key="3">
    <source>
        <dbReference type="EMBL" id="MFC5995689.1"/>
    </source>
</evidence>
<comment type="caution">
    <text evidence="3">The sequence shown here is derived from an EMBL/GenBank/DDBJ whole genome shotgun (WGS) entry which is preliminary data.</text>
</comment>
<feature type="domain" description="Methyltransferase" evidence="1">
    <location>
        <begin position="172"/>
        <end position="279"/>
    </location>
</feature>
<dbReference type="SUPFAM" id="SSF53335">
    <property type="entry name" value="S-adenosyl-L-methionine-dependent methyltransferases"/>
    <property type="match status" value="1"/>
</dbReference>
<evidence type="ECO:0000259" key="1">
    <source>
        <dbReference type="Pfam" id="PF13847"/>
    </source>
</evidence>
<keyword evidence="3" id="KW-0489">Methyltransferase</keyword>
<dbReference type="GO" id="GO:0032259">
    <property type="term" value="P:methylation"/>
    <property type="evidence" value="ECO:0007669"/>
    <property type="project" value="UniProtKB-KW"/>
</dbReference>
<sequence length="354" mass="37853">MPTTDIAGAEAFAEKVLGDCVGASACYLAAIGDALGLFTDLAGRGPATSDELADRTGLEERYVREWLAGMHAAGYLSRDADTGRYAIPPEHVPVLAQEAGPLFCGAMFRDSIEKADTFTELLTAFREGGGVALSAFSAQTRETLARFTAPWFENALIEDWLPRMPDVTAHLESGGSVADVGCGRGAAVIRLAKEFPRAQFVGFDLHAGDIEFATDQARAAQVDDRVRFQTLDVTEGLPGHYHVITTFDVVHDAVDPAGMLRAVHDALEPDGRYICVDINCADRPEDNVGPIATLLYAFSLNYCLTVSLAEGGAGLGTCGLAEPVLRRMATEAGFHSVRHIAVDDPFNTLYELAP</sequence>
<feature type="domain" description="S-adenosylmethionine-dependent methyltransferase Rv2258c-like winged HTH" evidence="2">
    <location>
        <begin position="26"/>
        <end position="96"/>
    </location>
</feature>
<dbReference type="InterPro" id="IPR025714">
    <property type="entry name" value="Methyltranfer_dom"/>
</dbReference>
<protein>
    <submittedName>
        <fullName evidence="3">Methyltransferase domain-containing protein</fullName>
    </submittedName>
</protein>
<dbReference type="PANTHER" id="PTHR45128:SF2">
    <property type="entry name" value="METHYLTRANSFERASE DOMAIN-CONTAINING PROTEIN"/>
    <property type="match status" value="1"/>
</dbReference>
<keyword evidence="4" id="KW-1185">Reference proteome</keyword>
<dbReference type="PANTHER" id="PTHR45128">
    <property type="entry name" value="METHYLTRANSFERASE TYPE 11"/>
    <property type="match status" value="1"/>
</dbReference>
<accession>A0ABW1J4X3</accession>
<dbReference type="EMBL" id="JBHSQW010000033">
    <property type="protein sequence ID" value="MFC5995689.1"/>
    <property type="molecule type" value="Genomic_DNA"/>
</dbReference>
<dbReference type="Proteomes" id="UP001596302">
    <property type="component" value="Unassembled WGS sequence"/>
</dbReference>
<evidence type="ECO:0000259" key="2">
    <source>
        <dbReference type="Pfam" id="PF21320"/>
    </source>
</evidence>
<dbReference type="Gene3D" id="1.10.10.10">
    <property type="entry name" value="Winged helix-like DNA-binding domain superfamily/Winged helix DNA-binding domain"/>
    <property type="match status" value="1"/>
</dbReference>
<dbReference type="InterPro" id="IPR053173">
    <property type="entry name" value="SAM-binding_MTase"/>
</dbReference>
<dbReference type="Gene3D" id="3.40.50.150">
    <property type="entry name" value="Vaccinia Virus protein VP39"/>
    <property type="match status" value="1"/>
</dbReference>
<dbReference type="Pfam" id="PF21320">
    <property type="entry name" value="WHD_Rv2258c"/>
    <property type="match status" value="1"/>
</dbReference>
<organism evidence="3 4">
    <name type="scientific">Pseudonocardia hispaniensis</name>
    <dbReference type="NCBI Taxonomy" id="904933"/>
    <lineage>
        <taxon>Bacteria</taxon>
        <taxon>Bacillati</taxon>
        <taxon>Actinomycetota</taxon>
        <taxon>Actinomycetes</taxon>
        <taxon>Pseudonocardiales</taxon>
        <taxon>Pseudonocardiaceae</taxon>
        <taxon>Pseudonocardia</taxon>
    </lineage>
</organism>
<dbReference type="GO" id="GO:0008168">
    <property type="term" value="F:methyltransferase activity"/>
    <property type="evidence" value="ECO:0007669"/>
    <property type="project" value="UniProtKB-KW"/>
</dbReference>
<dbReference type="InterPro" id="IPR036388">
    <property type="entry name" value="WH-like_DNA-bd_sf"/>
</dbReference>
<name>A0ABW1J4X3_9PSEU</name>
<proteinExistence type="predicted"/>
<dbReference type="CDD" id="cd02440">
    <property type="entry name" value="AdoMet_MTases"/>
    <property type="match status" value="1"/>
</dbReference>
<dbReference type="InterPro" id="IPR048711">
    <property type="entry name" value="WHD_Rv2258c"/>
</dbReference>
<dbReference type="InterPro" id="IPR036390">
    <property type="entry name" value="WH_DNA-bd_sf"/>
</dbReference>
<dbReference type="Pfam" id="PF13847">
    <property type="entry name" value="Methyltransf_31"/>
    <property type="match status" value="1"/>
</dbReference>
<dbReference type="RefSeq" id="WP_379585886.1">
    <property type="nucleotide sequence ID" value="NZ_JBHSQW010000033.1"/>
</dbReference>
<gene>
    <name evidence="3" type="ORF">ACFQE5_15845</name>
</gene>
<reference evidence="4" key="1">
    <citation type="journal article" date="2019" name="Int. J. Syst. Evol. Microbiol.">
        <title>The Global Catalogue of Microorganisms (GCM) 10K type strain sequencing project: providing services to taxonomists for standard genome sequencing and annotation.</title>
        <authorList>
            <consortium name="The Broad Institute Genomics Platform"/>
            <consortium name="The Broad Institute Genome Sequencing Center for Infectious Disease"/>
            <person name="Wu L."/>
            <person name="Ma J."/>
        </authorList>
    </citation>
    <scope>NUCLEOTIDE SEQUENCE [LARGE SCALE GENOMIC DNA]</scope>
    <source>
        <strain evidence="4">CCM 8391</strain>
    </source>
</reference>
<dbReference type="InterPro" id="IPR029063">
    <property type="entry name" value="SAM-dependent_MTases_sf"/>
</dbReference>
<keyword evidence="3" id="KW-0808">Transferase</keyword>